<evidence type="ECO:0000313" key="11">
    <source>
        <dbReference type="Proteomes" id="UP000178413"/>
    </source>
</evidence>
<dbReference type="GO" id="GO:0005737">
    <property type="term" value="C:cytoplasm"/>
    <property type="evidence" value="ECO:0007669"/>
    <property type="project" value="UniProtKB-UniRule"/>
</dbReference>
<proteinExistence type="inferred from homology"/>
<dbReference type="FunFam" id="3.40.50.10050:FF:000001">
    <property type="entry name" value="Translation initiation factor IF-2"/>
    <property type="match status" value="1"/>
</dbReference>
<keyword evidence="5 8" id="KW-0648">Protein biosynthesis</keyword>
<dbReference type="Gene3D" id="2.40.30.10">
    <property type="entry name" value="Translation factors"/>
    <property type="match status" value="2"/>
</dbReference>
<comment type="similarity">
    <text evidence="1 8">Belongs to the TRAFAC class translation factor GTPase superfamily. Classic translation factor GTPase family. IF-2 subfamily.</text>
</comment>
<keyword evidence="3 8" id="KW-0396">Initiation factor</keyword>
<dbReference type="InterPro" id="IPR027417">
    <property type="entry name" value="P-loop_NTPase"/>
</dbReference>
<evidence type="ECO:0000259" key="9">
    <source>
        <dbReference type="PROSITE" id="PS51722"/>
    </source>
</evidence>
<evidence type="ECO:0000256" key="6">
    <source>
        <dbReference type="ARBA" id="ARBA00023134"/>
    </source>
</evidence>
<dbReference type="FunFam" id="3.40.50.300:FF:000019">
    <property type="entry name" value="Translation initiation factor IF-2"/>
    <property type="match status" value="1"/>
</dbReference>
<dbReference type="STRING" id="1802308.A3D50_01250"/>
<dbReference type="Pfam" id="PF00009">
    <property type="entry name" value="GTP_EFTU"/>
    <property type="match status" value="1"/>
</dbReference>
<comment type="caution">
    <text evidence="10">The sequence shown here is derived from an EMBL/GenBank/DDBJ whole genome shotgun (WGS) entry which is preliminary data.</text>
</comment>
<evidence type="ECO:0000256" key="5">
    <source>
        <dbReference type="ARBA" id="ARBA00022917"/>
    </source>
</evidence>
<dbReference type="InterPro" id="IPR023115">
    <property type="entry name" value="TIF_IF2_dom3"/>
</dbReference>
<dbReference type="SUPFAM" id="SSF52156">
    <property type="entry name" value="Initiation factor IF2/eIF5b, domain 3"/>
    <property type="match status" value="1"/>
</dbReference>
<dbReference type="PRINTS" id="PR00315">
    <property type="entry name" value="ELONGATNFCT"/>
</dbReference>
<keyword evidence="6" id="KW-0342">GTP-binding</keyword>
<dbReference type="GO" id="GO:0003743">
    <property type="term" value="F:translation initiation factor activity"/>
    <property type="evidence" value="ECO:0007669"/>
    <property type="project" value="UniProtKB-UniRule"/>
</dbReference>
<dbReference type="SUPFAM" id="SSF50447">
    <property type="entry name" value="Translation proteins"/>
    <property type="match status" value="2"/>
</dbReference>
<dbReference type="Pfam" id="PF22042">
    <property type="entry name" value="EF-G_D2"/>
    <property type="match status" value="1"/>
</dbReference>
<dbReference type="InterPro" id="IPR009000">
    <property type="entry name" value="Transl_B-barrel_sf"/>
</dbReference>
<dbReference type="InterPro" id="IPR036925">
    <property type="entry name" value="TIF_IF2_dom3_sf"/>
</dbReference>
<dbReference type="InterPro" id="IPR015760">
    <property type="entry name" value="TIF_IF2"/>
</dbReference>
<evidence type="ECO:0000256" key="3">
    <source>
        <dbReference type="ARBA" id="ARBA00022540"/>
    </source>
</evidence>
<dbReference type="NCBIfam" id="TIGR00487">
    <property type="entry name" value="IF-2"/>
    <property type="match status" value="1"/>
</dbReference>
<comment type="function">
    <text evidence="8">One of the essential components for the initiation of protein synthesis. Protects formylmethionyl-tRNA from spontaneous hydrolysis and promotes its binding to the 30S ribosomal subunits. Also involved in the hydrolysis of GTP during the formation of the 70S ribosomal complex.</text>
</comment>
<dbReference type="Gene3D" id="3.40.50.10050">
    <property type="entry name" value="Translation initiation factor IF- 2, domain 3"/>
    <property type="match status" value="1"/>
</dbReference>
<evidence type="ECO:0000256" key="1">
    <source>
        <dbReference type="ARBA" id="ARBA00007733"/>
    </source>
</evidence>
<dbReference type="Proteomes" id="UP000178413">
    <property type="component" value="Unassembled WGS sequence"/>
</dbReference>
<dbReference type="SUPFAM" id="SSF52540">
    <property type="entry name" value="P-loop containing nucleoside triphosphate hydrolases"/>
    <property type="match status" value="1"/>
</dbReference>
<organism evidence="10 11">
    <name type="scientific">Candidatus Taylorbacteria bacterium RIFCSPHIGHO2_02_FULL_44_12</name>
    <dbReference type="NCBI Taxonomy" id="1802308"/>
    <lineage>
        <taxon>Bacteria</taxon>
        <taxon>Candidatus Tayloriibacteriota</taxon>
    </lineage>
</organism>
<dbReference type="PANTHER" id="PTHR43381">
    <property type="entry name" value="TRANSLATION INITIATION FACTOR IF-2-RELATED"/>
    <property type="match status" value="1"/>
</dbReference>
<dbReference type="Gene3D" id="3.40.50.300">
    <property type="entry name" value="P-loop containing nucleotide triphosphate hydrolases"/>
    <property type="match status" value="1"/>
</dbReference>
<evidence type="ECO:0000256" key="2">
    <source>
        <dbReference type="ARBA" id="ARBA00020675"/>
    </source>
</evidence>
<keyword evidence="4" id="KW-0547">Nucleotide-binding</keyword>
<dbReference type="GO" id="GO:0003924">
    <property type="term" value="F:GTPase activity"/>
    <property type="evidence" value="ECO:0007669"/>
    <property type="project" value="InterPro"/>
</dbReference>
<feature type="domain" description="Tr-type G" evidence="9">
    <location>
        <begin position="8"/>
        <end position="182"/>
    </location>
</feature>
<dbReference type="CDD" id="cd01887">
    <property type="entry name" value="IF2_eIF5B"/>
    <property type="match status" value="1"/>
</dbReference>
<evidence type="ECO:0000256" key="4">
    <source>
        <dbReference type="ARBA" id="ARBA00022741"/>
    </source>
</evidence>
<dbReference type="GO" id="GO:0005525">
    <property type="term" value="F:GTP binding"/>
    <property type="evidence" value="ECO:0007669"/>
    <property type="project" value="UniProtKB-KW"/>
</dbReference>
<dbReference type="InterPro" id="IPR005225">
    <property type="entry name" value="Small_GTP-bd"/>
</dbReference>
<dbReference type="InterPro" id="IPR000795">
    <property type="entry name" value="T_Tr_GTP-bd_dom"/>
</dbReference>
<reference evidence="10 11" key="1">
    <citation type="journal article" date="2016" name="Nat. Commun.">
        <title>Thousands of microbial genomes shed light on interconnected biogeochemical processes in an aquifer system.</title>
        <authorList>
            <person name="Anantharaman K."/>
            <person name="Brown C.T."/>
            <person name="Hug L.A."/>
            <person name="Sharon I."/>
            <person name="Castelle C.J."/>
            <person name="Probst A.J."/>
            <person name="Thomas B.C."/>
            <person name="Singh A."/>
            <person name="Wilkins M.J."/>
            <person name="Karaoz U."/>
            <person name="Brodie E.L."/>
            <person name="Williams K.H."/>
            <person name="Hubbard S.S."/>
            <person name="Banfield J.F."/>
        </authorList>
    </citation>
    <scope>NUCLEOTIDE SEQUENCE [LARGE SCALE GENOMIC DNA]</scope>
</reference>
<dbReference type="Pfam" id="PF11987">
    <property type="entry name" value="IF-2"/>
    <property type="match status" value="1"/>
</dbReference>
<protein>
    <recommendedName>
        <fullName evidence="2 7">Translation initiation factor IF-2</fullName>
    </recommendedName>
</protein>
<dbReference type="AlphaFoldDB" id="A0A1G2MJU8"/>
<name>A0A1G2MJU8_9BACT</name>
<accession>A0A1G2MJU8</accession>
<evidence type="ECO:0000313" key="10">
    <source>
        <dbReference type="EMBL" id="OHA24147.1"/>
    </source>
</evidence>
<dbReference type="PROSITE" id="PS51722">
    <property type="entry name" value="G_TR_2"/>
    <property type="match status" value="1"/>
</dbReference>
<dbReference type="NCBIfam" id="TIGR00231">
    <property type="entry name" value="small_GTP"/>
    <property type="match status" value="1"/>
</dbReference>
<dbReference type="PANTHER" id="PTHR43381:SF5">
    <property type="entry name" value="TR-TYPE G DOMAIN-CONTAINING PROTEIN"/>
    <property type="match status" value="1"/>
</dbReference>
<evidence type="ECO:0000256" key="8">
    <source>
        <dbReference type="RuleBase" id="RU000644"/>
    </source>
</evidence>
<dbReference type="InterPro" id="IPR053905">
    <property type="entry name" value="EF-G-like_DII"/>
</dbReference>
<evidence type="ECO:0000256" key="7">
    <source>
        <dbReference type="NCBIfam" id="TIGR00487"/>
    </source>
</evidence>
<sequence>MTKGTRIPRPPVVVVVGHIDHGKSSLLDYIRKTSVVETEAGGITQHIGAYQVDYATGRGQRKTITFLDTPGHEAFCGIRQRGAAAADIAILAVSAEDGVKPQTLEAWNVIKKLGMPFVVAITKIDKPNANIDNTKKSLGENEIYVEGWGGDVPCVPISSVTGTGIPELLDMIILVAELADLTTDPNIPATGIVIESDLDARSGIAATVLIKDGSLFSGSFALSGKAFAPVRYIEDFQGKKIDLATASMPARILGWNAVPQCGLTFSVVSDKKEAEKLIRQYRDTENNSPSKSDLLTHTATINPDPNIPATEIDLDAKNKKIVVFPLIIKADAIGSLEAVIHELTKINDDRVRLKIISASIGEINENDIKQASGDPNTLVLGFNVKPDKKAASIIERNPTKVMSFNIIYDLVSFVRESFQAKIPKEYMEESLGILKVIAVFSKEKDRQIIGGKVESGSMATGNDIRIIRREAKLGSGKIRELQEKKIRVQEVASGHECGAMIEAKIEIAPGDKIECVRTVEVNTKQ</sequence>
<dbReference type="EMBL" id="MHRM01000012">
    <property type="protein sequence ID" value="OHA24147.1"/>
    <property type="molecule type" value="Genomic_DNA"/>
</dbReference>
<dbReference type="InterPro" id="IPR000178">
    <property type="entry name" value="TF_IF2_bacterial-like"/>
</dbReference>
<gene>
    <name evidence="10" type="ORF">A3D50_01250</name>
</gene>